<protein>
    <submittedName>
        <fullName evidence="2">TniB protein</fullName>
    </submittedName>
</protein>
<organism evidence="2 3">
    <name type="scientific">Chryseobacterium scophthalmum</name>
    <dbReference type="NCBI Taxonomy" id="59733"/>
    <lineage>
        <taxon>Bacteria</taxon>
        <taxon>Pseudomonadati</taxon>
        <taxon>Bacteroidota</taxon>
        <taxon>Flavobacteriia</taxon>
        <taxon>Flavobacteriales</taxon>
        <taxon>Weeksellaceae</taxon>
        <taxon>Chryseobacterium group</taxon>
        <taxon>Chryseobacterium</taxon>
    </lineage>
</organism>
<dbReference type="Proteomes" id="UP000184782">
    <property type="component" value="Unassembled WGS sequence"/>
</dbReference>
<name>A0A1N6HHF6_9FLAO</name>
<gene>
    <name evidence="2" type="ORF">SAMN05421769_2517</name>
</gene>
<accession>A0A1N6HHF6</accession>
<feature type="domain" description="AAA+ ATPase" evidence="1">
    <location>
        <begin position="53"/>
        <end position="210"/>
    </location>
</feature>
<dbReference type="OrthoDB" id="14765at2"/>
<dbReference type="STRING" id="59733.SAMN05421769_2517"/>
<dbReference type="InterPro" id="IPR027417">
    <property type="entry name" value="P-loop_NTPase"/>
</dbReference>
<dbReference type="Gene3D" id="3.40.50.300">
    <property type="entry name" value="P-loop containing nucleotide triphosphate hydrolases"/>
    <property type="match status" value="1"/>
</dbReference>
<dbReference type="InterPro" id="IPR003593">
    <property type="entry name" value="AAA+_ATPase"/>
</dbReference>
<proteinExistence type="predicted"/>
<evidence type="ECO:0000313" key="3">
    <source>
        <dbReference type="Proteomes" id="UP000184782"/>
    </source>
</evidence>
<dbReference type="Pfam" id="PF05621">
    <property type="entry name" value="TniB"/>
    <property type="match status" value="1"/>
</dbReference>
<reference evidence="3" key="1">
    <citation type="submission" date="2016-12" db="EMBL/GenBank/DDBJ databases">
        <authorList>
            <person name="Varghese N."/>
            <person name="Submissions S."/>
        </authorList>
    </citation>
    <scope>NUCLEOTIDE SEQUENCE [LARGE SCALE GENOMIC DNA]</scope>
    <source>
        <strain evidence="3">DSM 16779</strain>
    </source>
</reference>
<evidence type="ECO:0000313" key="2">
    <source>
        <dbReference type="EMBL" id="SIO19157.1"/>
    </source>
</evidence>
<evidence type="ECO:0000259" key="1">
    <source>
        <dbReference type="SMART" id="SM00382"/>
    </source>
</evidence>
<dbReference type="SMART" id="SM00382">
    <property type="entry name" value="AAA"/>
    <property type="match status" value="1"/>
</dbReference>
<dbReference type="SUPFAM" id="SSF52540">
    <property type="entry name" value="P-loop containing nucleoside triphosphate hydrolases"/>
    <property type="match status" value="1"/>
</dbReference>
<dbReference type="InterPro" id="IPR052026">
    <property type="entry name" value="ExeA_AAA_ATPase_DNA-bind"/>
</dbReference>
<dbReference type="AlphaFoldDB" id="A0A1N6HHF6"/>
<sequence length="298" mass="34242">MEHLTNNLKTFIANSSSEERILYTKEFKWIGYTKAKIILDKMVDLTTYPKGHRMPNLLLVGESNNGKTALLKKFCRSHQSYVDEKTAKLKCPVLMIQSPPEPDEKRFYNAILNSVLAPTKTSEKIENRQNRVIHLLKELEVKVLIIDEIHHVLAGTISKQRLFLNVIKYLSNELNIPLVCSGTKLAFNAIQTDSQLSNRFEPNILVRWENNTDYKRLLASFEKVLPIKKRSDLIEDRLSNKILLMSDGLIGEISKILELSTILAINTQSEKITLEILNNIDYIAPQNRKKAFFNNGIY</sequence>
<dbReference type="EMBL" id="FSRQ01000002">
    <property type="protein sequence ID" value="SIO19157.1"/>
    <property type="molecule type" value="Genomic_DNA"/>
</dbReference>
<dbReference type="PANTHER" id="PTHR35894:SF5">
    <property type="entry name" value="MU-LIKE PROPHAGE FLUMU DNA TRANSPOSITION PROTEIN B"/>
    <property type="match status" value="1"/>
</dbReference>
<dbReference type="PANTHER" id="PTHR35894">
    <property type="entry name" value="GENERAL SECRETION PATHWAY PROTEIN A-RELATED"/>
    <property type="match status" value="1"/>
</dbReference>
<dbReference type="RefSeq" id="WP_074230648.1">
    <property type="nucleotide sequence ID" value="NZ_FSRQ01000002.1"/>
</dbReference>
<dbReference type="InterPro" id="IPR008868">
    <property type="entry name" value="TniB"/>
</dbReference>
<keyword evidence="3" id="KW-1185">Reference proteome</keyword>